<dbReference type="InterPro" id="IPR021109">
    <property type="entry name" value="Peptidase_aspartic_dom_sf"/>
</dbReference>
<dbReference type="PROSITE" id="PS50878">
    <property type="entry name" value="RT_POL"/>
    <property type="match status" value="1"/>
</dbReference>
<reference evidence="6" key="1">
    <citation type="submission" date="2025-08" db="UniProtKB">
        <authorList>
            <consortium name="Ensembl"/>
        </authorList>
    </citation>
    <scope>IDENTIFICATION</scope>
</reference>
<keyword evidence="7" id="KW-1185">Reference proteome</keyword>
<dbReference type="PROSITE" id="PS50158">
    <property type="entry name" value="ZF_CCHC"/>
    <property type="match status" value="1"/>
</dbReference>
<dbReference type="PANTHER" id="PTHR15503">
    <property type="entry name" value="LDOC1 RELATED"/>
    <property type="match status" value="1"/>
</dbReference>
<dbReference type="Pfam" id="PF08284">
    <property type="entry name" value="RVP_2"/>
    <property type="match status" value="1"/>
</dbReference>
<evidence type="ECO:0000256" key="1">
    <source>
        <dbReference type="ARBA" id="ARBA00010879"/>
    </source>
</evidence>
<dbReference type="GO" id="GO:0003676">
    <property type="term" value="F:nucleic acid binding"/>
    <property type="evidence" value="ECO:0007669"/>
    <property type="project" value="InterPro"/>
</dbReference>
<dbReference type="GO" id="GO:0004523">
    <property type="term" value="F:RNA-DNA hybrid ribonuclease activity"/>
    <property type="evidence" value="ECO:0007669"/>
    <property type="project" value="UniProtKB-EC"/>
</dbReference>
<dbReference type="InterPro" id="IPR032567">
    <property type="entry name" value="RTL1-rel"/>
</dbReference>
<comment type="similarity">
    <text evidence="1">Belongs to the beta type-B retroviral polymerase family. HERV class-II K(HML-2) pol subfamily.</text>
</comment>
<name>A0A8C1GDW5_CYPCA</name>
<dbReference type="InterPro" id="IPR000477">
    <property type="entry name" value="RT_dom"/>
</dbReference>
<proteinExistence type="inferred from homology"/>
<dbReference type="Gene3D" id="3.30.70.270">
    <property type="match status" value="1"/>
</dbReference>
<dbReference type="SUPFAM" id="SSF56672">
    <property type="entry name" value="DNA/RNA polymerases"/>
    <property type="match status" value="1"/>
</dbReference>
<keyword evidence="3" id="KW-0479">Metal-binding</keyword>
<evidence type="ECO:0000313" key="6">
    <source>
        <dbReference type="Ensembl" id="ENSCCRP00010007565.1"/>
    </source>
</evidence>
<dbReference type="Ensembl" id="ENSCCRT00010008201.1">
    <property type="protein sequence ID" value="ENSCCRP00010007565.1"/>
    <property type="gene ID" value="ENSCCRG00010003207.1"/>
</dbReference>
<feature type="domain" description="Reverse transcriptase" evidence="5">
    <location>
        <begin position="322"/>
        <end position="412"/>
    </location>
</feature>
<evidence type="ECO:0000313" key="7">
    <source>
        <dbReference type="Proteomes" id="UP000694427"/>
    </source>
</evidence>
<dbReference type="PANTHER" id="PTHR15503:SF22">
    <property type="entry name" value="TRANSPOSON TY3-I GAG POLYPROTEIN"/>
    <property type="match status" value="1"/>
</dbReference>
<dbReference type="InterPro" id="IPR001878">
    <property type="entry name" value="Znf_CCHC"/>
</dbReference>
<keyword evidence="3" id="KW-0862">Zinc</keyword>
<evidence type="ECO:0000256" key="3">
    <source>
        <dbReference type="PROSITE-ProRule" id="PRU00047"/>
    </source>
</evidence>
<dbReference type="Pfam" id="PF00078">
    <property type="entry name" value="RVT_1"/>
    <property type="match status" value="1"/>
</dbReference>
<dbReference type="Gene3D" id="3.10.10.10">
    <property type="entry name" value="HIV Type 1 Reverse Transcriptase, subunit A, domain 1"/>
    <property type="match status" value="1"/>
</dbReference>
<dbReference type="EC" id="3.1.26.4" evidence="2"/>
<dbReference type="InterPro" id="IPR036875">
    <property type="entry name" value="Znf_CCHC_sf"/>
</dbReference>
<dbReference type="InterPro" id="IPR043128">
    <property type="entry name" value="Rev_trsase/Diguanyl_cyclase"/>
</dbReference>
<evidence type="ECO:0000259" key="5">
    <source>
        <dbReference type="PROSITE" id="PS50878"/>
    </source>
</evidence>
<dbReference type="CDD" id="cd00303">
    <property type="entry name" value="retropepsin_like"/>
    <property type="match status" value="1"/>
</dbReference>
<evidence type="ECO:0000259" key="4">
    <source>
        <dbReference type="PROSITE" id="PS50158"/>
    </source>
</evidence>
<dbReference type="CDD" id="cd01647">
    <property type="entry name" value="RT_LTR"/>
    <property type="match status" value="1"/>
</dbReference>
<organism evidence="6 7">
    <name type="scientific">Cyprinus carpio</name>
    <name type="common">Common carp</name>
    <dbReference type="NCBI Taxonomy" id="7962"/>
    <lineage>
        <taxon>Eukaryota</taxon>
        <taxon>Metazoa</taxon>
        <taxon>Chordata</taxon>
        <taxon>Craniata</taxon>
        <taxon>Vertebrata</taxon>
        <taxon>Euteleostomi</taxon>
        <taxon>Actinopterygii</taxon>
        <taxon>Neopterygii</taxon>
        <taxon>Teleostei</taxon>
        <taxon>Ostariophysi</taxon>
        <taxon>Cypriniformes</taxon>
        <taxon>Cyprinidae</taxon>
        <taxon>Cyprininae</taxon>
        <taxon>Cyprinus</taxon>
    </lineage>
</organism>
<feature type="domain" description="CCHC-type" evidence="4">
    <location>
        <begin position="68"/>
        <end position="83"/>
    </location>
</feature>
<dbReference type="GO" id="GO:0008270">
    <property type="term" value="F:zinc ion binding"/>
    <property type="evidence" value="ECO:0007669"/>
    <property type="project" value="UniProtKB-KW"/>
</dbReference>
<dbReference type="Gene3D" id="2.40.70.10">
    <property type="entry name" value="Acid Proteases"/>
    <property type="match status" value="1"/>
</dbReference>
<sequence length="412" mass="46683">MGLEKFMQQALRVDQRSQVCYREIPNQVFTPHMNLTEQVETQGVERMQVETSRLSQAERKRRYELKLCLYCGNPGHFLRLCPSRPPRLMVSSIFNTPSVSSPLTISVTLMSPSFNVSVSAIIDSGSAGDFISGELSSRLNLKRITTPKPYSIHAVIGEIINKGYVNYQIKPVILCVERDHQECFHPFILENCQTDIILGRPWLIRHQPEIDWKTGKIIRWGCKCCLTCLNDHPQITNELSNSVHVNSTSIESPNEKLSVIIPPCYSSFADVFSPVEASKLPPHRPWDCAIELMPGEPVPRGRIYSLSIPEQEAMQKYVQEALQQGYIRPSTSPAAASFFFVPKKDGGLRPCIDYRALNKITVKFSYPLPLVPSALEQLREATIFTKLDLRSAYNLIRIREGDEWKTAFITPA</sequence>
<dbReference type="SUPFAM" id="SSF57756">
    <property type="entry name" value="Retrovirus zinc finger-like domains"/>
    <property type="match status" value="1"/>
</dbReference>
<dbReference type="Proteomes" id="UP000694427">
    <property type="component" value="Unplaced"/>
</dbReference>
<dbReference type="AlphaFoldDB" id="A0A8C1GDW5"/>
<dbReference type="InterPro" id="IPR043502">
    <property type="entry name" value="DNA/RNA_pol_sf"/>
</dbReference>
<reference evidence="6" key="2">
    <citation type="submission" date="2025-09" db="UniProtKB">
        <authorList>
            <consortium name="Ensembl"/>
        </authorList>
    </citation>
    <scope>IDENTIFICATION</scope>
</reference>
<evidence type="ECO:0000256" key="2">
    <source>
        <dbReference type="ARBA" id="ARBA00012180"/>
    </source>
</evidence>
<accession>A0A8C1GDW5</accession>
<protein>
    <recommendedName>
        <fullName evidence="2">ribonuclease H</fullName>
        <ecNumber evidence="2">3.1.26.4</ecNumber>
    </recommendedName>
</protein>
<keyword evidence="3" id="KW-0863">Zinc-finger</keyword>